<proteinExistence type="predicted"/>
<evidence type="ECO:0000313" key="2">
    <source>
        <dbReference type="Proteomes" id="UP001153332"/>
    </source>
</evidence>
<comment type="caution">
    <text evidence="1">The sequence shown here is derived from an EMBL/GenBank/DDBJ whole genome shotgun (WGS) entry which is preliminary data.</text>
</comment>
<organism evidence="1 2">
    <name type="scientific">Lasiodiplodia mahajangana</name>
    <dbReference type="NCBI Taxonomy" id="1108764"/>
    <lineage>
        <taxon>Eukaryota</taxon>
        <taxon>Fungi</taxon>
        <taxon>Dikarya</taxon>
        <taxon>Ascomycota</taxon>
        <taxon>Pezizomycotina</taxon>
        <taxon>Dothideomycetes</taxon>
        <taxon>Dothideomycetes incertae sedis</taxon>
        <taxon>Botryosphaeriales</taxon>
        <taxon>Botryosphaeriaceae</taxon>
        <taxon>Lasiodiplodia</taxon>
    </lineage>
</organism>
<dbReference type="EMBL" id="JAPUUL010000291">
    <property type="protein sequence ID" value="KAJ8131432.1"/>
    <property type="molecule type" value="Genomic_DNA"/>
</dbReference>
<dbReference type="Proteomes" id="UP001153332">
    <property type="component" value="Unassembled WGS sequence"/>
</dbReference>
<accession>A0ACC2JVQ6</accession>
<evidence type="ECO:0000313" key="1">
    <source>
        <dbReference type="EMBL" id="KAJ8131432.1"/>
    </source>
</evidence>
<reference evidence="1" key="1">
    <citation type="submission" date="2022-12" db="EMBL/GenBank/DDBJ databases">
        <title>Genome Sequence of Lasiodiplodia mahajangana.</title>
        <authorList>
            <person name="Buettner E."/>
        </authorList>
    </citation>
    <scope>NUCLEOTIDE SEQUENCE</scope>
    <source>
        <strain evidence="1">VT137</strain>
    </source>
</reference>
<protein>
    <submittedName>
        <fullName evidence="1">Uncharacterized protein</fullName>
    </submittedName>
</protein>
<keyword evidence="2" id="KW-1185">Reference proteome</keyword>
<name>A0ACC2JVQ6_9PEZI</name>
<sequence length="385" mass="44179">MSIPADRQDTFARATVWSHNVNQFTSLEQDRLEGGTGVVISENLTSDNVKDSDKWLNALENIQSSRTAIVTGDEIDEAIQFRFDALPDNIKRLIYMLSANSAHHGLWDKDHYPRTAVDDVEDAMQEEFDNFIERHGARLEKILRSYPYHLWPINAGGHWMIVFVVLEKSESNPEIYNRLAGFAIVDPWLSGGKTFPGEDDYDEESYRRSNFVSSILNSMLGCARLETNHDDYVRNERRIWVPTQEADDNWSSGLRVIDFVWEMIRRIQDMELSGIRNIDSLFRPMRPYFNPDYVRLDAAGAIASRGVRWVGYQGRIVLARVNAISSRTRQDKRPRDPRDLMAPLPSHQAENIPQKFLEGGISDLERTLDAFKFTAPVQNASGRQI</sequence>
<gene>
    <name evidence="1" type="ORF">O1611_g2192</name>
</gene>